<organism evidence="2 3">
    <name type="scientific">Oesophagostomum dentatum</name>
    <name type="common">Nodular worm</name>
    <dbReference type="NCBI Taxonomy" id="61180"/>
    <lineage>
        <taxon>Eukaryota</taxon>
        <taxon>Metazoa</taxon>
        <taxon>Ecdysozoa</taxon>
        <taxon>Nematoda</taxon>
        <taxon>Chromadorea</taxon>
        <taxon>Rhabditida</taxon>
        <taxon>Rhabditina</taxon>
        <taxon>Rhabditomorpha</taxon>
        <taxon>Strongyloidea</taxon>
        <taxon>Strongylidae</taxon>
        <taxon>Oesophagostomum</taxon>
    </lineage>
</organism>
<dbReference type="EMBL" id="KN549379">
    <property type="protein sequence ID" value="KHJ97919.1"/>
    <property type="molecule type" value="Genomic_DNA"/>
</dbReference>
<keyword evidence="1" id="KW-0732">Signal</keyword>
<proteinExistence type="predicted"/>
<evidence type="ECO:0000313" key="2">
    <source>
        <dbReference type="EMBL" id="KHJ97919.1"/>
    </source>
</evidence>
<evidence type="ECO:0008006" key="4">
    <source>
        <dbReference type="Google" id="ProtNLM"/>
    </source>
</evidence>
<dbReference type="AlphaFoldDB" id="A0A0B1TKX8"/>
<feature type="signal peptide" evidence="1">
    <location>
        <begin position="1"/>
        <end position="16"/>
    </location>
</feature>
<gene>
    <name evidence="2" type="ORF">OESDEN_02095</name>
</gene>
<evidence type="ECO:0000313" key="3">
    <source>
        <dbReference type="Proteomes" id="UP000053660"/>
    </source>
</evidence>
<protein>
    <recommendedName>
        <fullName evidence="4">Nematode fatty acid retinoid binding protein</fullName>
    </recommendedName>
</protein>
<reference evidence="2 3" key="1">
    <citation type="submission" date="2014-03" db="EMBL/GenBank/DDBJ databases">
        <title>Draft genome of the hookworm Oesophagostomum dentatum.</title>
        <authorList>
            <person name="Mitreva M."/>
        </authorList>
    </citation>
    <scope>NUCLEOTIDE SEQUENCE [LARGE SCALE GENOMIC DNA]</scope>
    <source>
        <strain evidence="2 3">OD-Hann</strain>
    </source>
</reference>
<accession>A0A0B1TKX8</accession>
<dbReference type="Proteomes" id="UP000053660">
    <property type="component" value="Unassembled WGS sequence"/>
</dbReference>
<evidence type="ECO:0000256" key="1">
    <source>
        <dbReference type="SAM" id="SignalP"/>
    </source>
</evidence>
<keyword evidence="3" id="KW-1185">Reference proteome</keyword>
<feature type="chain" id="PRO_5002083361" description="Nematode fatty acid retinoid binding protein" evidence="1">
    <location>
        <begin position="17"/>
        <end position="126"/>
    </location>
</feature>
<sequence>MRRLVFFLLLAVVCFAEVSNDELSKYGSEIFNDCTTCNLLNAAREQPELLNEFAMGISALPDPFRSRAMMIIKEWTVKVATVMPKLRRVLDIFDNRYLDTGHRLYSNLQRFEKRNQGRMPVTRASH</sequence>
<name>A0A0B1TKX8_OESDE</name>